<dbReference type="SUPFAM" id="SSF52833">
    <property type="entry name" value="Thioredoxin-like"/>
    <property type="match status" value="1"/>
</dbReference>
<dbReference type="NCBIfam" id="TIGR01958">
    <property type="entry name" value="nuoE_fam"/>
    <property type="match status" value="1"/>
</dbReference>
<evidence type="ECO:0000256" key="7">
    <source>
        <dbReference type="SAM" id="MobiDB-lite"/>
    </source>
</evidence>
<dbReference type="PANTHER" id="PTHR10371">
    <property type="entry name" value="NADH DEHYDROGENASE UBIQUINONE FLAVOPROTEIN 2, MITOCHONDRIAL"/>
    <property type="match status" value="1"/>
</dbReference>
<keyword evidence="2" id="KW-0001">2Fe-2S</keyword>
<comment type="similarity">
    <text evidence="1">Belongs to the complex I 24 kDa subunit family.</text>
</comment>
<keyword evidence="4" id="KW-0408">Iron</keyword>
<evidence type="ECO:0000256" key="4">
    <source>
        <dbReference type="ARBA" id="ARBA00023004"/>
    </source>
</evidence>
<dbReference type="Gene3D" id="3.40.30.10">
    <property type="entry name" value="Glutaredoxin"/>
    <property type="match status" value="1"/>
</dbReference>
<dbReference type="InterPro" id="IPR042128">
    <property type="entry name" value="NuoE_dom"/>
</dbReference>
<dbReference type="InterPro" id="IPR002023">
    <property type="entry name" value="NuoE-like"/>
</dbReference>
<dbReference type="GO" id="GO:0051537">
    <property type="term" value="F:2 iron, 2 sulfur cluster binding"/>
    <property type="evidence" value="ECO:0007669"/>
    <property type="project" value="UniProtKB-KW"/>
</dbReference>
<gene>
    <name evidence="8" type="primary">nuoE</name>
    <name evidence="8" type="ORF">Cch01nite_29440</name>
</gene>
<feature type="compositionally biased region" description="Polar residues" evidence="7">
    <location>
        <begin position="235"/>
        <end position="246"/>
    </location>
</feature>
<dbReference type="GO" id="GO:0046872">
    <property type="term" value="F:metal ion binding"/>
    <property type="evidence" value="ECO:0007669"/>
    <property type="project" value="UniProtKB-KW"/>
</dbReference>
<evidence type="ECO:0000256" key="3">
    <source>
        <dbReference type="ARBA" id="ARBA00022723"/>
    </source>
</evidence>
<accession>A0A919TZX0</accession>
<comment type="caution">
    <text evidence="8">The sequence shown here is derived from an EMBL/GenBank/DDBJ whole genome shotgun (WGS) entry which is preliminary data.</text>
</comment>
<dbReference type="Gene3D" id="1.10.10.1590">
    <property type="entry name" value="NADH-quinone oxidoreductase subunit E"/>
    <property type="match status" value="1"/>
</dbReference>
<dbReference type="CDD" id="cd03064">
    <property type="entry name" value="TRX_Fd_NuoE"/>
    <property type="match status" value="1"/>
</dbReference>
<dbReference type="Pfam" id="PF01257">
    <property type="entry name" value="2Fe-2S_thioredx"/>
    <property type="match status" value="1"/>
</dbReference>
<keyword evidence="9" id="KW-1185">Reference proteome</keyword>
<evidence type="ECO:0000256" key="1">
    <source>
        <dbReference type="ARBA" id="ARBA00010643"/>
    </source>
</evidence>
<evidence type="ECO:0000313" key="8">
    <source>
        <dbReference type="EMBL" id="GIG22220.1"/>
    </source>
</evidence>
<feature type="region of interest" description="Disordered" evidence="7">
    <location>
        <begin position="227"/>
        <end position="291"/>
    </location>
</feature>
<proteinExistence type="inferred from homology"/>
<dbReference type="NCBIfam" id="NF005721">
    <property type="entry name" value="PRK07539.1-1"/>
    <property type="match status" value="1"/>
</dbReference>
<dbReference type="PANTHER" id="PTHR10371:SF3">
    <property type="entry name" value="NADH DEHYDROGENASE [UBIQUINONE] FLAVOPROTEIN 2, MITOCHONDRIAL"/>
    <property type="match status" value="1"/>
</dbReference>
<dbReference type="GO" id="GO:0003954">
    <property type="term" value="F:NADH dehydrogenase activity"/>
    <property type="evidence" value="ECO:0007669"/>
    <property type="project" value="TreeGrafter"/>
</dbReference>
<dbReference type="EMBL" id="BONK01000010">
    <property type="protein sequence ID" value="GIG22220.1"/>
    <property type="molecule type" value="Genomic_DNA"/>
</dbReference>
<dbReference type="InterPro" id="IPR041921">
    <property type="entry name" value="NuoE_N"/>
</dbReference>
<organism evidence="8 9">
    <name type="scientific">Cellulomonas chitinilytica</name>
    <dbReference type="NCBI Taxonomy" id="398759"/>
    <lineage>
        <taxon>Bacteria</taxon>
        <taxon>Bacillati</taxon>
        <taxon>Actinomycetota</taxon>
        <taxon>Actinomycetes</taxon>
        <taxon>Micrococcales</taxon>
        <taxon>Cellulomonadaceae</taxon>
        <taxon>Cellulomonas</taxon>
    </lineage>
</organism>
<dbReference type="AlphaFoldDB" id="A0A919TZX0"/>
<keyword evidence="3" id="KW-0479">Metal-binding</keyword>
<protein>
    <submittedName>
        <fullName evidence="8">NADH-quinone oxidoreductase subunit E</fullName>
    </submittedName>
</protein>
<sequence>MPRTNGQTHRAGYDEETRARLSADAAAIKARYPQERSALLPMLHLVQSEDGYVSPRGIAFCAAELGLTTAEVSAVATFYTQYKRHPNGTYTVGVCTNTLCAIMGGDAIWEELSDHLGIGHDETTDDGAITLERVECNAACDYAPVVMVNWEFFDNQTPDSAVALADELTAGHPVTPTRGAHSVCTFKEMSRVLAGFGDGRADEGIGAGGPTLAGTVLAREQGWVAPPFPADAEASTKTPARGTRTTKAPAASHAPKPGGEQSSAERPATTPGDVSPARRTTKKQSDDAKES</sequence>
<comment type="cofactor">
    <cofactor evidence="6">
        <name>[2Fe-2S] cluster</name>
        <dbReference type="ChEBI" id="CHEBI:190135"/>
    </cofactor>
</comment>
<dbReference type="FunFam" id="1.10.10.1590:FF:000001">
    <property type="entry name" value="NADH-quinone oxidoreductase subunit E"/>
    <property type="match status" value="1"/>
</dbReference>
<evidence type="ECO:0000256" key="5">
    <source>
        <dbReference type="ARBA" id="ARBA00023014"/>
    </source>
</evidence>
<dbReference type="InterPro" id="IPR036249">
    <property type="entry name" value="Thioredoxin-like_sf"/>
</dbReference>
<name>A0A919TZX0_9CELL</name>
<dbReference type="Proteomes" id="UP000632740">
    <property type="component" value="Unassembled WGS sequence"/>
</dbReference>
<evidence type="ECO:0000256" key="6">
    <source>
        <dbReference type="ARBA" id="ARBA00034078"/>
    </source>
</evidence>
<reference evidence="8" key="1">
    <citation type="submission" date="2021-01" db="EMBL/GenBank/DDBJ databases">
        <title>Whole genome shotgun sequence of Cellulomonas chitinilytica NBRC 110799.</title>
        <authorList>
            <person name="Komaki H."/>
            <person name="Tamura T."/>
        </authorList>
    </citation>
    <scope>NUCLEOTIDE SEQUENCE</scope>
    <source>
        <strain evidence="8">NBRC 110799</strain>
    </source>
</reference>
<evidence type="ECO:0000313" key="9">
    <source>
        <dbReference type="Proteomes" id="UP000632740"/>
    </source>
</evidence>
<keyword evidence="5" id="KW-0411">Iron-sulfur</keyword>
<evidence type="ECO:0000256" key="2">
    <source>
        <dbReference type="ARBA" id="ARBA00022714"/>
    </source>
</evidence>